<dbReference type="EMBL" id="JBBPFD010000005">
    <property type="protein sequence ID" value="KAK7925096.1"/>
    <property type="molecule type" value="Genomic_DNA"/>
</dbReference>
<evidence type="ECO:0000313" key="6">
    <source>
        <dbReference type="EMBL" id="KAK7925096.1"/>
    </source>
</evidence>
<keyword evidence="3" id="KW-1015">Disulfide bond</keyword>
<dbReference type="Gene3D" id="2.60.40.10">
    <property type="entry name" value="Immunoglobulins"/>
    <property type="match status" value="1"/>
</dbReference>
<name>A0AAW0PD33_9GOBI</name>
<protein>
    <recommendedName>
        <fullName evidence="5">Ig-like domain-containing protein</fullName>
    </recommendedName>
</protein>
<evidence type="ECO:0000256" key="1">
    <source>
        <dbReference type="ARBA" id="ARBA00022729"/>
    </source>
</evidence>
<evidence type="ECO:0000259" key="5">
    <source>
        <dbReference type="PROSITE" id="PS50835"/>
    </source>
</evidence>
<dbReference type="Proteomes" id="UP001460270">
    <property type="component" value="Unassembled WGS sequence"/>
</dbReference>
<dbReference type="PANTHER" id="PTHR12231:SF239">
    <property type="entry name" value="NEURAL CELL ADHESION MOLECULE 1"/>
    <property type="match status" value="1"/>
</dbReference>
<dbReference type="InterPro" id="IPR051170">
    <property type="entry name" value="Neural/epithelial_adhesion"/>
</dbReference>
<sequence>MRAEIWACFFLWKETEMLRDAPKILGQVTVYTWEGNPANISCEVEAHPTADMLWFRDGIQLPNANSSNVKIYNTPSVSYLEINPDSQNDFGSYNCTATNIMGTESKEFILIQAGDRRLSDRFRPDPNNCSRPVP</sequence>
<dbReference type="SUPFAM" id="SSF48726">
    <property type="entry name" value="Immunoglobulin"/>
    <property type="match status" value="1"/>
</dbReference>
<dbReference type="PROSITE" id="PS50835">
    <property type="entry name" value="IG_LIKE"/>
    <property type="match status" value="1"/>
</dbReference>
<dbReference type="InterPro" id="IPR013783">
    <property type="entry name" value="Ig-like_fold"/>
</dbReference>
<comment type="caution">
    <text evidence="6">The sequence shown here is derived from an EMBL/GenBank/DDBJ whole genome shotgun (WGS) entry which is preliminary data.</text>
</comment>
<organism evidence="6 7">
    <name type="scientific">Mugilogobius chulae</name>
    <name type="common">yellowstripe goby</name>
    <dbReference type="NCBI Taxonomy" id="88201"/>
    <lineage>
        <taxon>Eukaryota</taxon>
        <taxon>Metazoa</taxon>
        <taxon>Chordata</taxon>
        <taxon>Craniata</taxon>
        <taxon>Vertebrata</taxon>
        <taxon>Euteleostomi</taxon>
        <taxon>Actinopterygii</taxon>
        <taxon>Neopterygii</taxon>
        <taxon>Teleostei</taxon>
        <taxon>Neoteleostei</taxon>
        <taxon>Acanthomorphata</taxon>
        <taxon>Gobiaria</taxon>
        <taxon>Gobiiformes</taxon>
        <taxon>Gobioidei</taxon>
        <taxon>Gobiidae</taxon>
        <taxon>Gobionellinae</taxon>
        <taxon>Mugilogobius</taxon>
    </lineage>
</organism>
<reference evidence="7" key="1">
    <citation type="submission" date="2024-04" db="EMBL/GenBank/DDBJ databases">
        <title>Salinicola lusitanus LLJ914,a marine bacterium isolated from the Okinawa Trough.</title>
        <authorList>
            <person name="Li J."/>
        </authorList>
    </citation>
    <scope>NUCLEOTIDE SEQUENCE [LARGE SCALE GENOMIC DNA]</scope>
</reference>
<dbReference type="InterPro" id="IPR003599">
    <property type="entry name" value="Ig_sub"/>
</dbReference>
<feature type="domain" description="Ig-like" evidence="5">
    <location>
        <begin position="22"/>
        <end position="109"/>
    </location>
</feature>
<evidence type="ECO:0000256" key="4">
    <source>
        <dbReference type="ARBA" id="ARBA00023319"/>
    </source>
</evidence>
<evidence type="ECO:0000256" key="2">
    <source>
        <dbReference type="ARBA" id="ARBA00022737"/>
    </source>
</evidence>
<proteinExistence type="predicted"/>
<dbReference type="PANTHER" id="PTHR12231">
    <property type="entry name" value="CTX-RELATED TYPE I TRANSMEMBRANE PROTEIN"/>
    <property type="match status" value="1"/>
</dbReference>
<gene>
    <name evidence="6" type="ORF">WMY93_007406</name>
</gene>
<keyword evidence="4" id="KW-0393">Immunoglobulin domain</keyword>
<dbReference type="GO" id="GO:0043005">
    <property type="term" value="C:neuron projection"/>
    <property type="evidence" value="ECO:0007669"/>
    <property type="project" value="TreeGrafter"/>
</dbReference>
<dbReference type="InterPro" id="IPR013098">
    <property type="entry name" value="Ig_I-set"/>
</dbReference>
<dbReference type="SMART" id="SM00409">
    <property type="entry name" value="IG"/>
    <property type="match status" value="1"/>
</dbReference>
<keyword evidence="7" id="KW-1185">Reference proteome</keyword>
<evidence type="ECO:0000256" key="3">
    <source>
        <dbReference type="ARBA" id="ARBA00023157"/>
    </source>
</evidence>
<dbReference type="AlphaFoldDB" id="A0AAW0PD33"/>
<evidence type="ECO:0000313" key="7">
    <source>
        <dbReference type="Proteomes" id="UP001460270"/>
    </source>
</evidence>
<dbReference type="FunFam" id="2.60.40.10:FF:004530">
    <property type="match status" value="1"/>
</dbReference>
<dbReference type="InterPro" id="IPR007110">
    <property type="entry name" value="Ig-like_dom"/>
</dbReference>
<keyword evidence="1" id="KW-0732">Signal</keyword>
<accession>A0AAW0PD33</accession>
<keyword evidence="2" id="KW-0677">Repeat</keyword>
<dbReference type="Pfam" id="PF07679">
    <property type="entry name" value="I-set"/>
    <property type="match status" value="1"/>
</dbReference>
<dbReference type="InterPro" id="IPR036179">
    <property type="entry name" value="Ig-like_dom_sf"/>
</dbReference>
<dbReference type="InterPro" id="IPR003598">
    <property type="entry name" value="Ig_sub2"/>
</dbReference>
<dbReference type="SMART" id="SM00408">
    <property type="entry name" value="IGc2"/>
    <property type="match status" value="1"/>
</dbReference>